<name>A0AAD6ZL20_9AGAR</name>
<evidence type="ECO:0000313" key="1">
    <source>
        <dbReference type="EMBL" id="KAJ7328035.1"/>
    </source>
</evidence>
<evidence type="ECO:0000313" key="2">
    <source>
        <dbReference type="Proteomes" id="UP001218218"/>
    </source>
</evidence>
<accession>A0AAD6ZL20</accession>
<dbReference type="AlphaFoldDB" id="A0AAD6ZL20"/>
<reference evidence="1" key="1">
    <citation type="submission" date="2023-03" db="EMBL/GenBank/DDBJ databases">
        <title>Massive genome expansion in bonnet fungi (Mycena s.s.) driven by repeated elements and novel gene families across ecological guilds.</title>
        <authorList>
            <consortium name="Lawrence Berkeley National Laboratory"/>
            <person name="Harder C.B."/>
            <person name="Miyauchi S."/>
            <person name="Viragh M."/>
            <person name="Kuo A."/>
            <person name="Thoen E."/>
            <person name="Andreopoulos B."/>
            <person name="Lu D."/>
            <person name="Skrede I."/>
            <person name="Drula E."/>
            <person name="Henrissat B."/>
            <person name="Morin E."/>
            <person name="Kohler A."/>
            <person name="Barry K."/>
            <person name="LaButti K."/>
            <person name="Morin E."/>
            <person name="Salamov A."/>
            <person name="Lipzen A."/>
            <person name="Mereny Z."/>
            <person name="Hegedus B."/>
            <person name="Baldrian P."/>
            <person name="Stursova M."/>
            <person name="Weitz H."/>
            <person name="Taylor A."/>
            <person name="Grigoriev I.V."/>
            <person name="Nagy L.G."/>
            <person name="Martin F."/>
            <person name="Kauserud H."/>
        </authorList>
    </citation>
    <scope>NUCLEOTIDE SEQUENCE</scope>
    <source>
        <strain evidence="1">CBHHK002</strain>
    </source>
</reference>
<sequence length="141" mass="15344">MNASVSAVQFFRCSLSLVNQTAVFDTQTQKILSVEPPFKKTASTWASYTAPSGFTPGRSPYPNGTTNNLFIDAWEQWHNIIPAVNFDLDYIDPSGGSASAADIYLIQALNLPAANHSDTPTVKLHDVENAFKLSTVIASMF</sequence>
<comment type="caution">
    <text evidence="1">The sequence shown here is derived from an EMBL/GenBank/DDBJ whole genome shotgun (WGS) entry which is preliminary data.</text>
</comment>
<gene>
    <name evidence="1" type="ORF">DFH08DRAFT_816192</name>
</gene>
<proteinExistence type="predicted"/>
<dbReference type="Proteomes" id="UP001218218">
    <property type="component" value="Unassembled WGS sequence"/>
</dbReference>
<protein>
    <submittedName>
        <fullName evidence="1">Uncharacterized protein</fullName>
    </submittedName>
</protein>
<organism evidence="1 2">
    <name type="scientific">Mycena albidolilacea</name>
    <dbReference type="NCBI Taxonomy" id="1033008"/>
    <lineage>
        <taxon>Eukaryota</taxon>
        <taxon>Fungi</taxon>
        <taxon>Dikarya</taxon>
        <taxon>Basidiomycota</taxon>
        <taxon>Agaricomycotina</taxon>
        <taxon>Agaricomycetes</taxon>
        <taxon>Agaricomycetidae</taxon>
        <taxon>Agaricales</taxon>
        <taxon>Marasmiineae</taxon>
        <taxon>Mycenaceae</taxon>
        <taxon>Mycena</taxon>
    </lineage>
</organism>
<keyword evidence="2" id="KW-1185">Reference proteome</keyword>
<dbReference type="EMBL" id="JARIHO010000040">
    <property type="protein sequence ID" value="KAJ7328035.1"/>
    <property type="molecule type" value="Genomic_DNA"/>
</dbReference>